<evidence type="ECO:0000256" key="1">
    <source>
        <dbReference type="SAM" id="MobiDB-lite"/>
    </source>
</evidence>
<gene>
    <name evidence="2" type="ORF">S01H1_82455</name>
</gene>
<reference evidence="2" key="1">
    <citation type="journal article" date="2014" name="Front. Microbiol.">
        <title>High frequency of phylogenetically diverse reductive dehalogenase-homologous genes in deep subseafloor sedimentary metagenomes.</title>
        <authorList>
            <person name="Kawai M."/>
            <person name="Futagami T."/>
            <person name="Toyoda A."/>
            <person name="Takaki Y."/>
            <person name="Nishi S."/>
            <person name="Hori S."/>
            <person name="Arai W."/>
            <person name="Tsubouchi T."/>
            <person name="Morono Y."/>
            <person name="Uchiyama I."/>
            <person name="Ito T."/>
            <person name="Fujiyama A."/>
            <person name="Inagaki F."/>
            <person name="Takami H."/>
        </authorList>
    </citation>
    <scope>NUCLEOTIDE SEQUENCE</scope>
    <source>
        <strain evidence="2">Expedition CK06-06</strain>
    </source>
</reference>
<feature type="compositionally biased region" description="Low complexity" evidence="1">
    <location>
        <begin position="10"/>
        <end position="27"/>
    </location>
</feature>
<organism evidence="2">
    <name type="scientific">marine sediment metagenome</name>
    <dbReference type="NCBI Taxonomy" id="412755"/>
    <lineage>
        <taxon>unclassified sequences</taxon>
        <taxon>metagenomes</taxon>
        <taxon>ecological metagenomes</taxon>
    </lineage>
</organism>
<dbReference type="AlphaFoldDB" id="X0ZP14"/>
<sequence length="189" mass="20595">MAEPVAVETPAEPVIPAASAPPASEPSGYMQTNGDFGDNAPDVIRNLMEKKQWSNVEDLAKGYQELESFKGGAHAIPEAEDVDGWKAINTARGVPESFDKYDYTNDSGIDLAPELMDGFKQMAFDAGYSPEQLKGAIDFQLDAVAAQTEVYEQQLQEKIQADIDTNKVAYGINYENAMRDADLASNRHG</sequence>
<name>X0ZP14_9ZZZZ</name>
<comment type="caution">
    <text evidence="2">The sequence shown here is derived from an EMBL/GenBank/DDBJ whole genome shotgun (WGS) entry which is preliminary data.</text>
</comment>
<accession>X0ZP14</accession>
<proteinExistence type="predicted"/>
<evidence type="ECO:0000313" key="2">
    <source>
        <dbReference type="EMBL" id="GAG49936.1"/>
    </source>
</evidence>
<dbReference type="EMBL" id="BARS01055900">
    <property type="protein sequence ID" value="GAG49936.1"/>
    <property type="molecule type" value="Genomic_DNA"/>
</dbReference>
<feature type="region of interest" description="Disordered" evidence="1">
    <location>
        <begin position="1"/>
        <end position="36"/>
    </location>
</feature>
<feature type="non-terminal residue" evidence="2">
    <location>
        <position position="189"/>
    </location>
</feature>
<protein>
    <submittedName>
        <fullName evidence="2">Uncharacterized protein</fullName>
    </submittedName>
</protein>